<sequence>MKKQFIGILVLLALFASCGQNPFTPDAELVARLVLDGEMQRVMTWYGRPLFTGYVKNIGDVAAWNVMVAITCYSDAEKTTIIDVANGFPASGGDIPRNQRAYFEAIVFGCDSWDEIKGFTVKITWLNR</sequence>
<reference evidence="1" key="1">
    <citation type="submission" date="2020-03" db="EMBL/GenBank/DDBJ databases">
        <title>The deep terrestrial virosphere.</title>
        <authorList>
            <person name="Holmfeldt K."/>
            <person name="Nilsson E."/>
            <person name="Simone D."/>
            <person name="Lopez-Fernandez M."/>
            <person name="Wu X."/>
            <person name="de Brujin I."/>
            <person name="Lundin D."/>
            <person name="Andersson A."/>
            <person name="Bertilsson S."/>
            <person name="Dopson M."/>
        </authorList>
    </citation>
    <scope>NUCLEOTIDE SEQUENCE</scope>
    <source>
        <strain evidence="1">MM415B04617</strain>
    </source>
</reference>
<dbReference type="PROSITE" id="PS51257">
    <property type="entry name" value="PROKAR_LIPOPROTEIN"/>
    <property type="match status" value="1"/>
</dbReference>
<gene>
    <name evidence="1" type="ORF">MM415B04617_0002</name>
</gene>
<dbReference type="AlphaFoldDB" id="A0A6M3LDS8"/>
<organism evidence="1">
    <name type="scientific">viral metagenome</name>
    <dbReference type="NCBI Taxonomy" id="1070528"/>
    <lineage>
        <taxon>unclassified sequences</taxon>
        <taxon>metagenomes</taxon>
        <taxon>organismal metagenomes</taxon>
    </lineage>
</organism>
<evidence type="ECO:0008006" key="2">
    <source>
        <dbReference type="Google" id="ProtNLM"/>
    </source>
</evidence>
<accession>A0A6M3LDS8</accession>
<dbReference type="EMBL" id="MT143072">
    <property type="protein sequence ID" value="QJA92499.1"/>
    <property type="molecule type" value="Genomic_DNA"/>
</dbReference>
<proteinExistence type="predicted"/>
<protein>
    <recommendedName>
        <fullName evidence="2">Lipoprotein</fullName>
    </recommendedName>
</protein>
<name>A0A6M3LDS8_9ZZZZ</name>
<evidence type="ECO:0000313" key="1">
    <source>
        <dbReference type="EMBL" id="QJA92499.1"/>
    </source>
</evidence>